<dbReference type="PATRIC" id="fig|1437824.5.peg.400"/>
<evidence type="ECO:0000256" key="3">
    <source>
        <dbReference type="PIRSR" id="PIRSR603782-1"/>
    </source>
</evidence>
<dbReference type="PANTHER" id="PTHR12151:SF25">
    <property type="entry name" value="LINALOOL DEHYDRATASE_ISOMERASE DOMAIN-CONTAINING PROTEIN"/>
    <property type="match status" value="1"/>
</dbReference>
<keyword evidence="8" id="KW-1185">Reference proteome</keyword>
<dbReference type="eggNOG" id="COG1999">
    <property type="taxonomic scope" value="Bacteria"/>
</dbReference>
<feature type="binding site" evidence="3">
    <location>
        <position position="171"/>
    </location>
    <ligand>
        <name>Cu cation</name>
        <dbReference type="ChEBI" id="CHEBI:23378"/>
    </ligand>
</feature>
<sequence length="205" mass="22234">MMDMPFSLPRRRLLAAALSSLPLALALPGCSSKAEPLPFEGNDITGSQLGRDLDMIDTTGQRRTLADFRGKVLLVFFGYTQCPDVCPTAMAQAAQALQLLGDKAGEVRVIMVSVDPARDTPEILGAYVQAFDPSFVGLTGTPEQLDKTARSFKAFYAKEPGPTPEHYAMNHSSAFYLMDREGEARALLGPSLTPEDMAHDIKLLL</sequence>
<dbReference type="Pfam" id="PF02630">
    <property type="entry name" value="SCO1-SenC"/>
    <property type="match status" value="1"/>
</dbReference>
<evidence type="ECO:0000313" key="7">
    <source>
        <dbReference type="EMBL" id="CDM22878.1"/>
    </source>
</evidence>
<dbReference type="InterPro" id="IPR013766">
    <property type="entry name" value="Thioredoxin_domain"/>
</dbReference>
<dbReference type="InterPro" id="IPR036249">
    <property type="entry name" value="Thioredoxin-like_sf"/>
</dbReference>
<feature type="binding site" evidence="3">
    <location>
        <position position="86"/>
    </location>
    <ligand>
        <name>Cu cation</name>
        <dbReference type="ChEBI" id="CHEBI:23378"/>
    </ligand>
</feature>
<keyword evidence="5" id="KW-0732">Signal</keyword>
<feature type="signal peptide" evidence="5">
    <location>
        <begin position="1"/>
        <end position="26"/>
    </location>
</feature>
<dbReference type="GO" id="GO:0046872">
    <property type="term" value="F:metal ion binding"/>
    <property type="evidence" value="ECO:0007669"/>
    <property type="project" value="UniProtKB-KW"/>
</dbReference>
<evidence type="ECO:0000256" key="2">
    <source>
        <dbReference type="ARBA" id="ARBA00023008"/>
    </source>
</evidence>
<dbReference type="PROSITE" id="PS51352">
    <property type="entry name" value="THIOREDOXIN_2"/>
    <property type="match status" value="1"/>
</dbReference>
<dbReference type="PANTHER" id="PTHR12151">
    <property type="entry name" value="ELECTRON TRANSPORT PROTIN SCO1/SENC FAMILY MEMBER"/>
    <property type="match status" value="1"/>
</dbReference>
<evidence type="ECO:0000256" key="4">
    <source>
        <dbReference type="PIRSR" id="PIRSR603782-2"/>
    </source>
</evidence>
<dbReference type="SUPFAM" id="SSF52833">
    <property type="entry name" value="Thioredoxin-like"/>
    <property type="match status" value="1"/>
</dbReference>
<dbReference type="FunFam" id="3.40.30.10:FF:000013">
    <property type="entry name" value="Blast:Protein SCO1 homolog, mitochondrial"/>
    <property type="match status" value="1"/>
</dbReference>
<evidence type="ECO:0000313" key="8">
    <source>
        <dbReference type="Proteomes" id="UP000019805"/>
    </source>
</evidence>
<dbReference type="CDD" id="cd02968">
    <property type="entry name" value="SCO"/>
    <property type="match status" value="1"/>
</dbReference>
<protein>
    <submittedName>
        <fullName evidence="7">Cytochrome oxidase biogenesis protein Sco1/SenC/PrrC, putative copper metallochaperone</fullName>
    </submittedName>
</protein>
<dbReference type="HOGENOM" id="CLU_050131_3_0_4"/>
<gene>
    <name evidence="7" type="ORF">BN940_02011</name>
</gene>
<dbReference type="Gene3D" id="3.40.30.10">
    <property type="entry name" value="Glutaredoxin"/>
    <property type="match status" value="1"/>
</dbReference>
<organism evidence="7 8">
    <name type="scientific">Castellaniella defragrans (strain DSM 12143 / CCUG 39792 / 65Phen)</name>
    <name type="common">Alcaligenes defragrans</name>
    <dbReference type="NCBI Taxonomy" id="1437824"/>
    <lineage>
        <taxon>Bacteria</taxon>
        <taxon>Pseudomonadati</taxon>
        <taxon>Pseudomonadota</taxon>
        <taxon>Betaproteobacteria</taxon>
        <taxon>Burkholderiales</taxon>
        <taxon>Alcaligenaceae</taxon>
        <taxon>Castellaniella</taxon>
    </lineage>
</organism>
<feature type="disulfide bond" description="Redox-active" evidence="4">
    <location>
        <begin position="82"/>
        <end position="86"/>
    </location>
</feature>
<dbReference type="InterPro" id="IPR003782">
    <property type="entry name" value="SCO1/SenC"/>
</dbReference>
<dbReference type="Proteomes" id="UP000019805">
    <property type="component" value="Chromosome"/>
</dbReference>
<feature type="domain" description="Thioredoxin" evidence="6">
    <location>
        <begin position="28"/>
        <end position="205"/>
    </location>
</feature>
<dbReference type="STRING" id="1437824.BN940_02011"/>
<keyword evidence="4" id="KW-1015">Disulfide bond</keyword>
<dbReference type="EMBL" id="HG916765">
    <property type="protein sequence ID" value="CDM22878.1"/>
    <property type="molecule type" value="Genomic_DNA"/>
</dbReference>
<proteinExistence type="inferred from homology"/>
<keyword evidence="2 3" id="KW-0186">Copper</keyword>
<comment type="similarity">
    <text evidence="1">Belongs to the SCO1/2 family.</text>
</comment>
<reference evidence="7 8" key="1">
    <citation type="journal article" date="2014" name="BMC Microbiol.">
        <title>The oxygen-independent metabolism of cyclic monoterpenes in Castellaniella defragrans 65Phen.</title>
        <authorList>
            <person name="Petasch J."/>
            <person name="Disch E.M."/>
            <person name="Markert S."/>
            <person name="Becher D."/>
            <person name="Schweder T."/>
            <person name="Huttel B."/>
            <person name="Reinhardt R."/>
            <person name="Harder J."/>
        </authorList>
    </citation>
    <scope>NUCLEOTIDE SEQUENCE [LARGE SCALE GENOMIC DNA]</scope>
    <source>
        <strain evidence="7">65Phen</strain>
    </source>
</reference>
<dbReference type="KEGG" id="cdn:BN940_02011"/>
<name>W8WT52_CASD6</name>
<keyword evidence="3" id="KW-0479">Metal-binding</keyword>
<dbReference type="AlphaFoldDB" id="W8WT52"/>
<feature type="chain" id="PRO_5004917421" evidence="5">
    <location>
        <begin position="27"/>
        <end position="205"/>
    </location>
</feature>
<evidence type="ECO:0000259" key="6">
    <source>
        <dbReference type="PROSITE" id="PS51352"/>
    </source>
</evidence>
<feature type="binding site" evidence="3">
    <location>
        <position position="82"/>
    </location>
    <ligand>
        <name>Cu cation</name>
        <dbReference type="ChEBI" id="CHEBI:23378"/>
    </ligand>
</feature>
<evidence type="ECO:0000256" key="5">
    <source>
        <dbReference type="SAM" id="SignalP"/>
    </source>
</evidence>
<accession>W8WT52</accession>
<evidence type="ECO:0000256" key="1">
    <source>
        <dbReference type="ARBA" id="ARBA00010996"/>
    </source>
</evidence>